<proteinExistence type="predicted"/>
<accession>A0A7I8K472</accession>
<dbReference type="OrthoDB" id="201504at2759"/>
<feature type="transmembrane region" description="Helical" evidence="1">
    <location>
        <begin position="78"/>
        <end position="95"/>
    </location>
</feature>
<feature type="transmembrane region" description="Helical" evidence="1">
    <location>
        <begin position="151"/>
        <end position="178"/>
    </location>
</feature>
<organism evidence="3 4">
    <name type="scientific">Spirodela intermedia</name>
    <name type="common">Intermediate duckweed</name>
    <dbReference type="NCBI Taxonomy" id="51605"/>
    <lineage>
        <taxon>Eukaryota</taxon>
        <taxon>Viridiplantae</taxon>
        <taxon>Streptophyta</taxon>
        <taxon>Embryophyta</taxon>
        <taxon>Tracheophyta</taxon>
        <taxon>Spermatophyta</taxon>
        <taxon>Magnoliopsida</taxon>
        <taxon>Liliopsida</taxon>
        <taxon>Araceae</taxon>
        <taxon>Lemnoideae</taxon>
        <taxon>Spirodela</taxon>
    </lineage>
</organism>
<gene>
    <name evidence="2" type="ORF">SI7747_02002974</name>
    <name evidence="3" type="ORF">SI8410_02003199</name>
</gene>
<feature type="transmembrane region" description="Helical" evidence="1">
    <location>
        <begin position="7"/>
        <end position="28"/>
    </location>
</feature>
<feature type="transmembrane region" description="Helical" evidence="1">
    <location>
        <begin position="266"/>
        <end position="283"/>
    </location>
</feature>
<keyword evidence="1" id="KW-0472">Membrane</keyword>
<reference evidence="3" key="1">
    <citation type="submission" date="2020-02" db="EMBL/GenBank/DDBJ databases">
        <authorList>
            <person name="Scholz U."/>
            <person name="Mascher M."/>
            <person name="Fiebig A."/>
        </authorList>
    </citation>
    <scope>NUCLEOTIDE SEQUENCE</scope>
</reference>
<dbReference type="PANTHER" id="PTHR32251">
    <property type="entry name" value="3-OXO-5-ALPHA-STEROID 4-DEHYDROGENASE"/>
    <property type="match status" value="1"/>
</dbReference>
<dbReference type="GO" id="GO:0016020">
    <property type="term" value="C:membrane"/>
    <property type="evidence" value="ECO:0007669"/>
    <property type="project" value="TreeGrafter"/>
</dbReference>
<protein>
    <submittedName>
        <fullName evidence="3">Uncharacterized protein</fullName>
    </submittedName>
</protein>
<evidence type="ECO:0000256" key="1">
    <source>
        <dbReference type="SAM" id="Phobius"/>
    </source>
</evidence>
<dbReference type="Pfam" id="PF06966">
    <property type="entry name" value="DUF1295"/>
    <property type="match status" value="1"/>
</dbReference>
<keyword evidence="4" id="KW-1185">Reference proteome</keyword>
<evidence type="ECO:0000313" key="2">
    <source>
        <dbReference type="EMBL" id="CAA2616760.1"/>
    </source>
</evidence>
<dbReference type="Gene3D" id="1.20.120.1630">
    <property type="match status" value="1"/>
</dbReference>
<dbReference type="PANTHER" id="PTHR32251:SF23">
    <property type="entry name" value="3-OXO-5-ALPHA-STEROID 4-DEHYDROGENASE (DUF1295)"/>
    <property type="match status" value="1"/>
</dbReference>
<name>A0A7I8K472_SPIIN</name>
<feature type="transmembrane region" description="Helical" evidence="1">
    <location>
        <begin position="48"/>
        <end position="71"/>
    </location>
</feature>
<keyword evidence="1" id="KW-0812">Transmembrane</keyword>
<dbReference type="AlphaFoldDB" id="A0A7I8K472"/>
<feature type="transmembrane region" description="Helical" evidence="1">
    <location>
        <begin position="184"/>
        <end position="205"/>
    </location>
</feature>
<dbReference type="Proteomes" id="UP000663760">
    <property type="component" value="Chromosome 2"/>
</dbReference>
<keyword evidence="1" id="KW-1133">Transmembrane helix</keyword>
<dbReference type="EMBL" id="LR746265">
    <property type="protein sequence ID" value="CAA7392009.1"/>
    <property type="molecule type" value="Genomic_DNA"/>
</dbReference>
<sequence>MGNLKNACIAFLVPFPSLIFFVTFLHRYDSAIATSAPAGDLWEWCAGHPLLLANLLFFANVDVLFWIIGLLQSNNWMIDLYWTVIPVMLVHYYAAHPRAVADPARSTIVTALTWAWSLRLTYSYFRREQWQWGAREDWRYHSMRKDYGRNWWWLSFFAVYLSQQVFLIGICLPMYAVHSSNRPWGAWDSLAAAVCIAGITIAYFADTQLHRFVTRNRALEELGAPTVPTLDTGLWRCSRHPNYFGEQLWWWGLCLFALNVGQGWTSIGAAINSLSLVYITVLVERQMLRKKSRTEAYREYQRTTSVWIPWFKKTVKETKTKTR</sequence>
<evidence type="ECO:0000313" key="3">
    <source>
        <dbReference type="EMBL" id="CAA7392009.1"/>
    </source>
</evidence>
<dbReference type="EMBL" id="LR743589">
    <property type="protein sequence ID" value="CAA2616760.1"/>
    <property type="molecule type" value="Genomic_DNA"/>
</dbReference>
<dbReference type="InterPro" id="IPR010721">
    <property type="entry name" value="UstE-like"/>
</dbReference>
<evidence type="ECO:0000313" key="4">
    <source>
        <dbReference type="Proteomes" id="UP000663760"/>
    </source>
</evidence>